<keyword evidence="2" id="KW-0804">Transcription</keyword>
<accession>A0ABS4Z9A3</accession>
<keyword evidence="1" id="KW-0805">Transcription regulation</keyword>
<evidence type="ECO:0000256" key="1">
    <source>
        <dbReference type="ARBA" id="ARBA00023015"/>
    </source>
</evidence>
<dbReference type="EMBL" id="JAGIOB010000001">
    <property type="protein sequence ID" value="MBP2416803.1"/>
    <property type="molecule type" value="Genomic_DNA"/>
</dbReference>
<dbReference type="SUPFAM" id="SSF55781">
    <property type="entry name" value="GAF domain-like"/>
    <property type="match status" value="1"/>
</dbReference>
<keyword evidence="5" id="KW-1185">Reference proteome</keyword>
<proteinExistence type="predicted"/>
<sequence>MEEPDQVRVLRQLAQVVAGSAPDAPLSLRLCLACTTILDVQGGSLTLAYDEPGRTTLCVTDEHAARLEDLQEVLGEGPSFAASREDRLVAVTVDDGADDRWPHFAEAAREALGGPCTVVAVPISPGDRPLGVATFYRRRPDTALPLPPRTVQLLVDAVGVALTQADAGDEALQERAGSWGERSRINQAVGMVMAQLRVRPDDALALLRAHAYAHAASLPQIAADVLERRLDFTVVDGGDPAEERHGEEER</sequence>
<dbReference type="Gene3D" id="3.30.450.40">
    <property type="match status" value="1"/>
</dbReference>
<protein>
    <recommendedName>
        <fullName evidence="3">ANTAR domain-containing protein</fullName>
    </recommendedName>
</protein>
<dbReference type="RefSeq" id="WP_210054786.1">
    <property type="nucleotide sequence ID" value="NZ_BAAAMH010000013.1"/>
</dbReference>
<evidence type="ECO:0000313" key="5">
    <source>
        <dbReference type="Proteomes" id="UP000758168"/>
    </source>
</evidence>
<dbReference type="InterPro" id="IPR005561">
    <property type="entry name" value="ANTAR"/>
</dbReference>
<dbReference type="SMART" id="SM01012">
    <property type="entry name" value="ANTAR"/>
    <property type="match status" value="1"/>
</dbReference>
<dbReference type="Gene3D" id="1.10.10.10">
    <property type="entry name" value="Winged helix-like DNA-binding domain superfamily/Winged helix DNA-binding domain"/>
    <property type="match status" value="1"/>
</dbReference>
<evidence type="ECO:0000259" key="3">
    <source>
        <dbReference type="PROSITE" id="PS50921"/>
    </source>
</evidence>
<evidence type="ECO:0000313" key="4">
    <source>
        <dbReference type="EMBL" id="MBP2416803.1"/>
    </source>
</evidence>
<dbReference type="InterPro" id="IPR036388">
    <property type="entry name" value="WH-like_DNA-bd_sf"/>
</dbReference>
<reference evidence="4 5" key="1">
    <citation type="submission" date="2021-03" db="EMBL/GenBank/DDBJ databases">
        <title>Sequencing the genomes of 1000 actinobacteria strains.</title>
        <authorList>
            <person name="Klenk H.-P."/>
        </authorList>
    </citation>
    <scope>NUCLEOTIDE SEQUENCE [LARGE SCALE GENOMIC DNA]</scope>
    <source>
        <strain evidence="4 5">DSM 12936</strain>
    </source>
</reference>
<dbReference type="InterPro" id="IPR029016">
    <property type="entry name" value="GAF-like_dom_sf"/>
</dbReference>
<name>A0ABS4Z9A3_9ACTN</name>
<feature type="domain" description="ANTAR" evidence="3">
    <location>
        <begin position="165"/>
        <end position="226"/>
    </location>
</feature>
<organism evidence="4 5">
    <name type="scientific">Microlunatus capsulatus</name>
    <dbReference type="NCBI Taxonomy" id="99117"/>
    <lineage>
        <taxon>Bacteria</taxon>
        <taxon>Bacillati</taxon>
        <taxon>Actinomycetota</taxon>
        <taxon>Actinomycetes</taxon>
        <taxon>Propionibacteriales</taxon>
        <taxon>Propionibacteriaceae</taxon>
        <taxon>Microlunatus</taxon>
    </lineage>
</organism>
<dbReference type="Pfam" id="PF03861">
    <property type="entry name" value="ANTAR"/>
    <property type="match status" value="1"/>
</dbReference>
<evidence type="ECO:0000256" key="2">
    <source>
        <dbReference type="ARBA" id="ARBA00023163"/>
    </source>
</evidence>
<comment type="caution">
    <text evidence="4">The sequence shown here is derived from an EMBL/GenBank/DDBJ whole genome shotgun (WGS) entry which is preliminary data.</text>
</comment>
<dbReference type="Proteomes" id="UP000758168">
    <property type="component" value="Unassembled WGS sequence"/>
</dbReference>
<gene>
    <name evidence="4" type="ORF">JOF54_001725</name>
</gene>
<dbReference type="PROSITE" id="PS50921">
    <property type="entry name" value="ANTAR"/>
    <property type="match status" value="1"/>
</dbReference>